<reference evidence="1 2" key="1">
    <citation type="submission" date="2019-06" db="EMBL/GenBank/DDBJ databases">
        <title>Whole genome shotgun sequence of Brevibacillus formosus NBRC 15716.</title>
        <authorList>
            <person name="Hosoyama A."/>
            <person name="Uohara A."/>
            <person name="Ohji S."/>
            <person name="Ichikawa N."/>
        </authorList>
    </citation>
    <scope>NUCLEOTIDE SEQUENCE [LARGE SCALE GENOMIC DNA]</scope>
    <source>
        <strain evidence="1 2">NBRC 15716</strain>
    </source>
</reference>
<keyword evidence="2" id="KW-1185">Reference proteome</keyword>
<organism evidence="1 2">
    <name type="scientific">Brevibacillus formosus</name>
    <dbReference type="NCBI Taxonomy" id="54913"/>
    <lineage>
        <taxon>Bacteria</taxon>
        <taxon>Bacillati</taxon>
        <taxon>Bacillota</taxon>
        <taxon>Bacilli</taxon>
        <taxon>Bacillales</taxon>
        <taxon>Paenibacillaceae</taxon>
        <taxon>Brevibacillus</taxon>
    </lineage>
</organism>
<name>A0ABQ0T8D9_9BACL</name>
<gene>
    <name evidence="1" type="ORF">BFO01nite_29960</name>
</gene>
<protein>
    <submittedName>
        <fullName evidence="1">Uncharacterized protein</fullName>
    </submittedName>
</protein>
<comment type="caution">
    <text evidence="1">The sequence shown here is derived from an EMBL/GenBank/DDBJ whole genome shotgun (WGS) entry which is preliminary data.</text>
</comment>
<evidence type="ECO:0000313" key="1">
    <source>
        <dbReference type="EMBL" id="GED58864.1"/>
    </source>
</evidence>
<evidence type="ECO:0000313" key="2">
    <source>
        <dbReference type="Proteomes" id="UP000319498"/>
    </source>
</evidence>
<proteinExistence type="predicted"/>
<sequence length="70" mass="7656">MLQNGGKRSHFNIREICFAGDCCPSCANAGTAEVNSVSVAKLVRNYFIEKHSFFIEEKQGNGGVDMVTDI</sequence>
<dbReference type="EMBL" id="BJOL01000016">
    <property type="protein sequence ID" value="GED58864.1"/>
    <property type="molecule type" value="Genomic_DNA"/>
</dbReference>
<dbReference type="Proteomes" id="UP000319498">
    <property type="component" value="Unassembled WGS sequence"/>
</dbReference>
<accession>A0ABQ0T8D9</accession>